<protein>
    <submittedName>
        <fullName evidence="10">Isocitrate dehydrogenase (NAD(+))</fullName>
        <ecNumber evidence="10">1.1.1.41</ecNumber>
    </submittedName>
</protein>
<dbReference type="Proteomes" id="UP000593892">
    <property type="component" value="Chromosome"/>
</dbReference>
<dbReference type="EMBL" id="CP063849">
    <property type="protein sequence ID" value="QOY90680.1"/>
    <property type="molecule type" value="Genomic_DNA"/>
</dbReference>
<keyword evidence="7 10" id="KW-0560">Oxidoreductase</keyword>
<dbReference type="Pfam" id="PF00180">
    <property type="entry name" value="Iso_dh"/>
    <property type="match status" value="1"/>
</dbReference>
<dbReference type="InterPro" id="IPR004434">
    <property type="entry name" value="Isocitrate_DH_NAD"/>
</dbReference>
<dbReference type="FunFam" id="3.40.718.10:FF:000014">
    <property type="entry name" value="Isocitrate dehydrogenase (NAD(+))"/>
    <property type="match status" value="1"/>
</dbReference>
<dbReference type="Gene3D" id="3.40.718.10">
    <property type="entry name" value="Isopropylmalate Dehydrogenase"/>
    <property type="match status" value="1"/>
</dbReference>
<dbReference type="PANTHER" id="PTHR11835">
    <property type="entry name" value="DECARBOXYLATING DEHYDROGENASES-ISOCITRATE, ISOPROPYLMALATE, TARTRATE"/>
    <property type="match status" value="1"/>
</dbReference>
<dbReference type="GO" id="GO:0051287">
    <property type="term" value="F:NAD binding"/>
    <property type="evidence" value="ECO:0007669"/>
    <property type="project" value="InterPro"/>
</dbReference>
<dbReference type="SMART" id="SM01329">
    <property type="entry name" value="Iso_dh"/>
    <property type="match status" value="1"/>
</dbReference>
<dbReference type="PROSITE" id="PS00470">
    <property type="entry name" value="IDH_IMDH"/>
    <property type="match status" value="1"/>
</dbReference>
<evidence type="ECO:0000256" key="5">
    <source>
        <dbReference type="ARBA" id="ARBA00022842"/>
    </source>
</evidence>
<evidence type="ECO:0000256" key="1">
    <source>
        <dbReference type="ARBA" id="ARBA00001936"/>
    </source>
</evidence>
<dbReference type="AlphaFoldDB" id="A0A7S7NVQ0"/>
<evidence type="ECO:0000259" key="9">
    <source>
        <dbReference type="SMART" id="SM01329"/>
    </source>
</evidence>
<keyword evidence="6" id="KW-0809">Transit peptide</keyword>
<dbReference type="GO" id="GO:0000287">
    <property type="term" value="F:magnesium ion binding"/>
    <property type="evidence" value="ECO:0007669"/>
    <property type="project" value="InterPro"/>
</dbReference>
<dbReference type="GO" id="GO:0004449">
    <property type="term" value="F:isocitrate dehydrogenase (NAD+) activity"/>
    <property type="evidence" value="ECO:0007669"/>
    <property type="project" value="UniProtKB-EC"/>
</dbReference>
<evidence type="ECO:0000256" key="6">
    <source>
        <dbReference type="ARBA" id="ARBA00022946"/>
    </source>
</evidence>
<comment type="cofactor">
    <cofactor evidence="2">
        <name>Mg(2+)</name>
        <dbReference type="ChEBI" id="CHEBI:18420"/>
    </cofactor>
</comment>
<dbReference type="InterPro" id="IPR019818">
    <property type="entry name" value="IsoCit/isopropylmalate_DH_CS"/>
</dbReference>
<accession>A0A7S7NVQ0</accession>
<comment type="cofactor">
    <cofactor evidence="1">
        <name>Mn(2+)</name>
        <dbReference type="ChEBI" id="CHEBI:29035"/>
    </cofactor>
</comment>
<proteinExistence type="inferred from homology"/>
<evidence type="ECO:0000313" key="11">
    <source>
        <dbReference type="Proteomes" id="UP000593892"/>
    </source>
</evidence>
<keyword evidence="5" id="KW-0460">Magnesium</keyword>
<feature type="domain" description="Isopropylmalate dehydrogenase-like" evidence="9">
    <location>
        <begin position="4"/>
        <end position="330"/>
    </location>
</feature>
<keyword evidence="8" id="KW-0520">NAD</keyword>
<dbReference type="GO" id="GO:0006102">
    <property type="term" value="P:isocitrate metabolic process"/>
    <property type="evidence" value="ECO:0007669"/>
    <property type="project" value="TreeGrafter"/>
</dbReference>
<evidence type="ECO:0000256" key="3">
    <source>
        <dbReference type="ARBA" id="ARBA00007769"/>
    </source>
</evidence>
<evidence type="ECO:0000256" key="8">
    <source>
        <dbReference type="ARBA" id="ARBA00023027"/>
    </source>
</evidence>
<reference evidence="10 11" key="1">
    <citation type="submission" date="2020-10" db="EMBL/GenBank/DDBJ databases">
        <title>Complete genome sequence of Paludibaculum fermentans P105T, a facultatively anaerobic acidobacterium capable of dissimilatory Fe(III) reduction.</title>
        <authorList>
            <person name="Dedysh S.N."/>
            <person name="Beletsky A.V."/>
            <person name="Kulichevskaya I.S."/>
            <person name="Mardanov A.V."/>
            <person name="Ravin N.V."/>
        </authorList>
    </citation>
    <scope>NUCLEOTIDE SEQUENCE [LARGE SCALE GENOMIC DNA]</scope>
    <source>
        <strain evidence="10 11">P105</strain>
    </source>
</reference>
<dbReference type="NCBIfam" id="TIGR00175">
    <property type="entry name" value="mito_nad_idh"/>
    <property type="match status" value="1"/>
</dbReference>
<keyword evidence="4" id="KW-0479">Metal-binding</keyword>
<evidence type="ECO:0000256" key="2">
    <source>
        <dbReference type="ARBA" id="ARBA00001946"/>
    </source>
</evidence>
<organism evidence="10 11">
    <name type="scientific">Paludibaculum fermentans</name>
    <dbReference type="NCBI Taxonomy" id="1473598"/>
    <lineage>
        <taxon>Bacteria</taxon>
        <taxon>Pseudomonadati</taxon>
        <taxon>Acidobacteriota</taxon>
        <taxon>Terriglobia</taxon>
        <taxon>Bryobacterales</taxon>
        <taxon>Bryobacteraceae</taxon>
        <taxon>Paludibaculum</taxon>
    </lineage>
</organism>
<comment type="similarity">
    <text evidence="3">Belongs to the isocitrate and isopropylmalate dehydrogenases family.</text>
</comment>
<evidence type="ECO:0000313" key="10">
    <source>
        <dbReference type="EMBL" id="QOY90680.1"/>
    </source>
</evidence>
<dbReference type="PANTHER" id="PTHR11835:SF34">
    <property type="entry name" value="ISOCITRATE DEHYDROGENASE [NAD] SUBUNIT ALPHA, MITOCHONDRIAL"/>
    <property type="match status" value="1"/>
</dbReference>
<dbReference type="SUPFAM" id="SSF53659">
    <property type="entry name" value="Isocitrate/Isopropylmalate dehydrogenase-like"/>
    <property type="match status" value="1"/>
</dbReference>
<dbReference type="RefSeq" id="WP_194452338.1">
    <property type="nucleotide sequence ID" value="NZ_CP063849.1"/>
</dbReference>
<gene>
    <name evidence="10" type="ORF">IRI77_12260</name>
</gene>
<evidence type="ECO:0000256" key="4">
    <source>
        <dbReference type="ARBA" id="ARBA00022723"/>
    </source>
</evidence>
<evidence type="ECO:0000256" key="7">
    <source>
        <dbReference type="ARBA" id="ARBA00023002"/>
    </source>
</evidence>
<sequence>MAYKITLIPGDGIGPEVADATVRVLEATGVAIDWEKVELSASIIEKSGTSLPPHVLESIERTGIALKGPVTTPIAGGFKSVNVAIRKQLDLFANVRPVFTLPGLKTRFQDVNIDMVIFRENTEDLYSGLEHEVVKDVVESLKIITRYASIRIARYAFEYSKKNGRRKITAVHKANIMKLSDGLFIRCCREIATEYPEIAYNELIVDNASMQLVMRPETFDVLLLPNLYGDIVSDLAAGLVGGLGVVPGANMGENHAVFEAVHGSAPDIAGHGIANPTALMSSSILMLRHLGEGAAADRLQRALAKTFREGTHLTRDLGGSCGTNDFTDSVIHNLD</sequence>
<dbReference type="EC" id="1.1.1.41" evidence="10"/>
<name>A0A7S7NVQ0_PALFE</name>
<keyword evidence="11" id="KW-1185">Reference proteome</keyword>
<dbReference type="KEGG" id="pfer:IRI77_12260"/>
<dbReference type="InterPro" id="IPR024084">
    <property type="entry name" value="IsoPropMal-DH-like_dom"/>
</dbReference>
<dbReference type="GO" id="GO:0006099">
    <property type="term" value="P:tricarboxylic acid cycle"/>
    <property type="evidence" value="ECO:0007669"/>
    <property type="project" value="InterPro"/>
</dbReference>